<dbReference type="Proteomes" id="UP000004116">
    <property type="component" value="Unassembled WGS sequence"/>
</dbReference>
<feature type="transmembrane region" description="Helical" evidence="1">
    <location>
        <begin position="17"/>
        <end position="37"/>
    </location>
</feature>
<keyword evidence="1" id="KW-1133">Transmembrane helix</keyword>
<dbReference type="AlphaFoldDB" id="G2GWJ0"/>
<dbReference type="PATRIC" id="fig|1005043.3.peg.110"/>
<evidence type="ECO:0000313" key="2">
    <source>
        <dbReference type="EMBL" id="EGY29890.1"/>
    </source>
</evidence>
<evidence type="ECO:0000313" key="3">
    <source>
        <dbReference type="Proteomes" id="UP000004116"/>
    </source>
</evidence>
<accession>G2GWJ0</accession>
<name>G2GWJ0_9ENTR</name>
<dbReference type="EMBL" id="AGCA01000032">
    <property type="protein sequence ID" value="EGY29890.1"/>
    <property type="molecule type" value="Genomic_DNA"/>
</dbReference>
<comment type="caution">
    <text evidence="2">The sequence shown here is derived from an EMBL/GenBank/DDBJ whole genome shotgun (WGS) entry which is preliminary data.</text>
</comment>
<proteinExistence type="predicted"/>
<keyword evidence="3" id="KW-1185">Reference proteome</keyword>
<organism evidence="2 3">
    <name type="scientific">Candidatus Regiella insecticola 5.15</name>
    <dbReference type="NCBI Taxonomy" id="1005043"/>
    <lineage>
        <taxon>Bacteria</taxon>
        <taxon>Pseudomonadati</taxon>
        <taxon>Pseudomonadota</taxon>
        <taxon>Gammaproteobacteria</taxon>
        <taxon>Enterobacterales</taxon>
        <taxon>Enterobacteriaceae</taxon>
        <taxon>aphid secondary symbionts</taxon>
        <taxon>Candidatus Regiella</taxon>
    </lineage>
</organism>
<gene>
    <name evidence="2" type="ORF">Rin_00001260</name>
</gene>
<dbReference type="RefSeq" id="WP_006705760.1">
    <property type="nucleotide sequence ID" value="NZ_AGCA01000032.1"/>
</dbReference>
<keyword evidence="1" id="KW-0812">Transmembrane</keyword>
<feature type="transmembrane region" description="Helical" evidence="1">
    <location>
        <begin position="67"/>
        <end position="84"/>
    </location>
</feature>
<protein>
    <submittedName>
        <fullName evidence="2">Uncharacterized protein</fullName>
    </submittedName>
</protein>
<sequence length="136" mass="15323">MYWDISDLRRQTRHSDIAFWLHLLAAPLLVHPVFNIMLADTSLLNIILILTLYVLIASFSLAIDRRALMVSALIYVLIAVSTLLDKTTVVDLSFALTALITGSALLLLSAFWHQSRRFVIGLLPQAVCRYFPPITE</sequence>
<feature type="transmembrane region" description="Helical" evidence="1">
    <location>
        <begin position="43"/>
        <end position="62"/>
    </location>
</feature>
<evidence type="ECO:0000256" key="1">
    <source>
        <dbReference type="SAM" id="Phobius"/>
    </source>
</evidence>
<reference evidence="2 3" key="1">
    <citation type="journal article" date="2012" name="Genome Res.">
        <title>Genomic basis of endosymbiont-conferred protection against an insect parasitoid.</title>
        <authorList>
            <person name="Hansen A.K."/>
            <person name="Vorburger C."/>
            <person name="Moran N.A."/>
        </authorList>
    </citation>
    <scope>NUCLEOTIDE SEQUENCE [LARGE SCALE GENOMIC DNA]</scope>
    <source>
        <strain evidence="3">R5.15</strain>
    </source>
</reference>
<feature type="transmembrane region" description="Helical" evidence="1">
    <location>
        <begin position="90"/>
        <end position="112"/>
    </location>
</feature>
<keyword evidence="1" id="KW-0472">Membrane</keyword>